<feature type="binding site" evidence="7">
    <location>
        <position position="212"/>
    </location>
    <ligand>
        <name>FMN</name>
        <dbReference type="ChEBI" id="CHEBI:58210"/>
    </ligand>
</feature>
<feature type="binding site" evidence="7">
    <location>
        <position position="125"/>
    </location>
    <ligand>
        <name>glyoxylate</name>
        <dbReference type="ChEBI" id="CHEBI:36655"/>
    </ligand>
</feature>
<evidence type="ECO:0000256" key="5">
    <source>
        <dbReference type="ARBA" id="ARBA00024042"/>
    </source>
</evidence>
<evidence type="ECO:0000256" key="4">
    <source>
        <dbReference type="ARBA" id="ARBA00023002"/>
    </source>
</evidence>
<evidence type="ECO:0000256" key="6">
    <source>
        <dbReference type="PIRSR" id="PIRSR000138-1"/>
    </source>
</evidence>
<dbReference type="PANTHER" id="PTHR10578:SF107">
    <property type="entry name" value="2-HYDROXYACID OXIDASE 1"/>
    <property type="match status" value="1"/>
</dbReference>
<feature type="binding site" evidence="7">
    <location>
        <position position="104"/>
    </location>
    <ligand>
        <name>FMN</name>
        <dbReference type="ChEBI" id="CHEBI:58210"/>
    </ligand>
</feature>
<dbReference type="InterPro" id="IPR037396">
    <property type="entry name" value="FMN_HAD"/>
</dbReference>
<dbReference type="CDD" id="cd02809">
    <property type="entry name" value="alpha_hydroxyacid_oxid_FMN"/>
    <property type="match status" value="1"/>
</dbReference>
<proteinExistence type="inferred from homology"/>
<dbReference type="PIRSF" id="PIRSF000138">
    <property type="entry name" value="Al-hdrx_acd_dh"/>
    <property type="match status" value="1"/>
</dbReference>
<organism evidence="9 10">
    <name type="scientific">Humibacillus xanthopallidus</name>
    <dbReference type="NCBI Taxonomy" id="412689"/>
    <lineage>
        <taxon>Bacteria</taxon>
        <taxon>Bacillati</taxon>
        <taxon>Actinomycetota</taxon>
        <taxon>Actinomycetes</taxon>
        <taxon>Micrococcales</taxon>
        <taxon>Intrasporangiaceae</taxon>
        <taxon>Humibacillus</taxon>
    </lineage>
</organism>
<feature type="binding site" evidence="7">
    <location>
        <position position="151"/>
    </location>
    <ligand>
        <name>FMN</name>
        <dbReference type="ChEBI" id="CHEBI:58210"/>
    </ligand>
</feature>
<dbReference type="AlphaFoldDB" id="A0A543HUB7"/>
<feature type="binding site" evidence="7">
    <location>
        <position position="236"/>
    </location>
    <ligand>
        <name>FMN</name>
        <dbReference type="ChEBI" id="CHEBI:58210"/>
    </ligand>
</feature>
<feature type="binding site" evidence="7">
    <location>
        <begin position="267"/>
        <end position="271"/>
    </location>
    <ligand>
        <name>FMN</name>
        <dbReference type="ChEBI" id="CHEBI:58210"/>
    </ligand>
</feature>
<evidence type="ECO:0000256" key="3">
    <source>
        <dbReference type="ARBA" id="ARBA00022643"/>
    </source>
</evidence>
<feature type="binding site" evidence="7">
    <location>
        <begin position="290"/>
        <end position="291"/>
    </location>
    <ligand>
        <name>FMN</name>
        <dbReference type="ChEBI" id="CHEBI:58210"/>
    </ligand>
</feature>
<dbReference type="PROSITE" id="PS51349">
    <property type="entry name" value="FMN_HYDROXY_ACID_DH_2"/>
    <property type="match status" value="1"/>
</dbReference>
<gene>
    <name evidence="9" type="ORF">FBY41_1913</name>
</gene>
<accession>A0A543HUB7</accession>
<dbReference type="PANTHER" id="PTHR10578">
    <property type="entry name" value="S -2-HYDROXY-ACID OXIDASE-RELATED"/>
    <property type="match status" value="1"/>
</dbReference>
<evidence type="ECO:0000313" key="9">
    <source>
        <dbReference type="EMBL" id="TQM61892.1"/>
    </source>
</evidence>
<dbReference type="InterPro" id="IPR012133">
    <property type="entry name" value="Alpha-hydoxy_acid_DH_FMN"/>
</dbReference>
<dbReference type="OrthoDB" id="9770452at2"/>
<dbReference type="InterPro" id="IPR013785">
    <property type="entry name" value="Aldolase_TIM"/>
</dbReference>
<keyword evidence="3 7" id="KW-0288">FMN</keyword>
<keyword evidence="10" id="KW-1185">Reference proteome</keyword>
<dbReference type="SUPFAM" id="SSF51395">
    <property type="entry name" value="FMN-linked oxidoreductases"/>
    <property type="match status" value="1"/>
</dbReference>
<dbReference type="Gene3D" id="3.20.20.70">
    <property type="entry name" value="Aldolase class I"/>
    <property type="match status" value="1"/>
</dbReference>
<reference evidence="9 10" key="1">
    <citation type="submission" date="2019-06" db="EMBL/GenBank/DDBJ databases">
        <title>Genome sequencing of plant associated microbes to promote plant fitness in Sorghum bicolor and Oryza sativa.</title>
        <authorList>
            <person name="Coleman-Derr D."/>
        </authorList>
    </citation>
    <scope>NUCLEOTIDE SEQUENCE [LARGE SCALE GENOMIC DNA]</scope>
    <source>
        <strain evidence="9 10">KV-663</strain>
    </source>
</reference>
<feature type="domain" description="FMN hydroxy acid dehydrogenase" evidence="8">
    <location>
        <begin position="1"/>
        <end position="341"/>
    </location>
</feature>
<dbReference type="RefSeq" id="WP_141843838.1">
    <property type="nucleotide sequence ID" value="NZ_VFPM01000002.1"/>
</dbReference>
<sequence length="341" mass="35201">MIDHELLRRRAQELLPDDVFGYFDGGSGAEVTLAREARAWDDVLLEPRVLRDVSGATVATSLLGQPVASPVLVAPMAAQRLAHPSGEVGVAVAARDSGSLMVLSMRSSTRVEDVGQVGPFWQQLYVLQDRGVTDEVVERATAAGALALVVTVDTPVVAGKRVGLPSALPPLGIVPALDRRVVTDERLQQARDVGPRDLERLAETSGLPVVAKGVLSPAAARDCVAAGASAVVVSTHGGRQLDGVVPTPLALPAVADAVGGEVEVYVDGGVRTGSHVLKALALGAQAVLVGRPVLWALATGGPDGVRVLLDDLTAQALEALVLSGCRSCADVGPDLVHASRR</sequence>
<feature type="binding site" evidence="7">
    <location>
        <position position="239"/>
    </location>
    <ligand>
        <name>glyoxylate</name>
        <dbReference type="ChEBI" id="CHEBI:36655"/>
    </ligand>
</feature>
<feature type="binding site" evidence="7">
    <location>
        <position position="123"/>
    </location>
    <ligand>
        <name>FMN</name>
        <dbReference type="ChEBI" id="CHEBI:58210"/>
    </ligand>
</feature>
<comment type="caution">
    <text evidence="9">The sequence shown here is derived from an EMBL/GenBank/DDBJ whole genome shotgun (WGS) entry which is preliminary data.</text>
</comment>
<dbReference type="InterPro" id="IPR000262">
    <property type="entry name" value="FMN-dep_DH"/>
</dbReference>
<keyword evidence="4" id="KW-0560">Oxidoreductase</keyword>
<dbReference type="EMBL" id="VFPM01000002">
    <property type="protein sequence ID" value="TQM61892.1"/>
    <property type="molecule type" value="Genomic_DNA"/>
</dbReference>
<protein>
    <submittedName>
        <fullName evidence="9">4-hydroxymandelate oxidase</fullName>
    </submittedName>
</protein>
<evidence type="ECO:0000256" key="7">
    <source>
        <dbReference type="PIRSR" id="PIRSR000138-2"/>
    </source>
</evidence>
<comment type="similarity">
    <text evidence="5">Belongs to the FMN-dependent alpha-hydroxy acid dehydrogenase family.</text>
</comment>
<evidence type="ECO:0000259" key="8">
    <source>
        <dbReference type="PROSITE" id="PS51349"/>
    </source>
</evidence>
<evidence type="ECO:0000256" key="1">
    <source>
        <dbReference type="ARBA" id="ARBA00001917"/>
    </source>
</evidence>
<evidence type="ECO:0000313" key="10">
    <source>
        <dbReference type="Proteomes" id="UP000316747"/>
    </source>
</evidence>
<feature type="active site" description="Proton acceptor" evidence="6">
    <location>
        <position position="236"/>
    </location>
</feature>
<feature type="binding site" evidence="7">
    <location>
        <begin position="75"/>
        <end position="77"/>
    </location>
    <ligand>
        <name>FMN</name>
        <dbReference type="ChEBI" id="CHEBI:58210"/>
    </ligand>
</feature>
<dbReference type="GO" id="GO:0016491">
    <property type="term" value="F:oxidoreductase activity"/>
    <property type="evidence" value="ECO:0007669"/>
    <property type="project" value="UniProtKB-KW"/>
</dbReference>
<comment type="cofactor">
    <cofactor evidence="1">
        <name>FMN</name>
        <dbReference type="ChEBI" id="CHEBI:58210"/>
    </cofactor>
</comment>
<evidence type="ECO:0000256" key="2">
    <source>
        <dbReference type="ARBA" id="ARBA00022630"/>
    </source>
</evidence>
<dbReference type="Pfam" id="PF01070">
    <property type="entry name" value="FMN_dh"/>
    <property type="match status" value="1"/>
</dbReference>
<dbReference type="GO" id="GO:0010181">
    <property type="term" value="F:FMN binding"/>
    <property type="evidence" value="ECO:0007669"/>
    <property type="project" value="InterPro"/>
</dbReference>
<feature type="binding site" evidence="7">
    <location>
        <position position="234"/>
    </location>
    <ligand>
        <name>FMN</name>
        <dbReference type="ChEBI" id="CHEBI:58210"/>
    </ligand>
</feature>
<dbReference type="Proteomes" id="UP000316747">
    <property type="component" value="Unassembled WGS sequence"/>
</dbReference>
<keyword evidence="2 7" id="KW-0285">Flavoprotein</keyword>
<name>A0A543HUB7_9MICO</name>
<feature type="binding site" evidence="7">
    <location>
        <position position="22"/>
    </location>
    <ligand>
        <name>glyoxylate</name>
        <dbReference type="ChEBI" id="CHEBI:36655"/>
    </ligand>
</feature>